<feature type="signal peptide" evidence="6">
    <location>
        <begin position="1"/>
        <end position="18"/>
    </location>
</feature>
<dbReference type="InterPro" id="IPR011701">
    <property type="entry name" value="MFS"/>
</dbReference>
<protein>
    <submittedName>
        <fullName evidence="8">MFS general substrate transporter</fullName>
    </submittedName>
</protein>
<proteinExistence type="predicted"/>
<accession>A0A074WT04</accession>
<dbReference type="Pfam" id="PF07690">
    <property type="entry name" value="MFS_1"/>
    <property type="match status" value="1"/>
</dbReference>
<feature type="transmembrane region" description="Helical" evidence="5">
    <location>
        <begin position="42"/>
        <end position="63"/>
    </location>
</feature>
<feature type="transmembrane region" description="Helical" evidence="5">
    <location>
        <begin position="234"/>
        <end position="251"/>
    </location>
</feature>
<evidence type="ECO:0000256" key="2">
    <source>
        <dbReference type="ARBA" id="ARBA00022692"/>
    </source>
</evidence>
<name>A0A074WT04_9PEZI</name>
<dbReference type="PANTHER" id="PTHR23501">
    <property type="entry name" value="MAJOR FACILITATOR SUPERFAMILY"/>
    <property type="match status" value="1"/>
</dbReference>
<evidence type="ECO:0000256" key="4">
    <source>
        <dbReference type="ARBA" id="ARBA00023136"/>
    </source>
</evidence>
<keyword evidence="4 5" id="KW-0472">Membrane</keyword>
<evidence type="ECO:0000259" key="7">
    <source>
        <dbReference type="PROSITE" id="PS50850"/>
    </source>
</evidence>
<evidence type="ECO:0000256" key="5">
    <source>
        <dbReference type="SAM" id="Phobius"/>
    </source>
</evidence>
<dbReference type="InterPro" id="IPR020846">
    <property type="entry name" value="MFS_dom"/>
</dbReference>
<dbReference type="OrthoDB" id="6770063at2759"/>
<dbReference type="Gene3D" id="1.20.1250.20">
    <property type="entry name" value="MFS general substrate transporter like domains"/>
    <property type="match status" value="1"/>
</dbReference>
<feature type="transmembrane region" description="Helical" evidence="5">
    <location>
        <begin position="272"/>
        <end position="296"/>
    </location>
</feature>
<feature type="transmembrane region" description="Helical" evidence="5">
    <location>
        <begin position="75"/>
        <end position="94"/>
    </location>
</feature>
<feature type="transmembrane region" description="Helical" evidence="5">
    <location>
        <begin position="308"/>
        <end position="328"/>
    </location>
</feature>
<gene>
    <name evidence="8" type="ORF">M436DRAFT_10479</name>
</gene>
<dbReference type="Gene3D" id="1.20.1720.10">
    <property type="entry name" value="Multidrug resistance protein D"/>
    <property type="match status" value="1"/>
</dbReference>
<dbReference type="RefSeq" id="XP_013428837.1">
    <property type="nucleotide sequence ID" value="XM_013573383.1"/>
</dbReference>
<feature type="transmembrane region" description="Helical" evidence="5">
    <location>
        <begin position="369"/>
        <end position="391"/>
    </location>
</feature>
<dbReference type="PANTHER" id="PTHR23501:SF33">
    <property type="entry name" value="MAJOR FACILITATOR SUPERFAMILY (MFS) PROFILE DOMAIN-CONTAINING PROTEIN"/>
    <property type="match status" value="1"/>
</dbReference>
<evidence type="ECO:0000313" key="8">
    <source>
        <dbReference type="EMBL" id="KEQ74679.1"/>
    </source>
</evidence>
<feature type="non-terminal residue" evidence="8">
    <location>
        <position position="475"/>
    </location>
</feature>
<feature type="transmembrane region" description="Helical" evidence="5">
    <location>
        <begin position="403"/>
        <end position="422"/>
    </location>
</feature>
<dbReference type="GeneID" id="25407639"/>
<dbReference type="AlphaFoldDB" id="A0A074WT04"/>
<dbReference type="SUPFAM" id="SSF103473">
    <property type="entry name" value="MFS general substrate transporter"/>
    <property type="match status" value="1"/>
</dbReference>
<keyword evidence="6" id="KW-0732">Signal</keyword>
<keyword evidence="9" id="KW-1185">Reference proteome</keyword>
<organism evidence="8 9">
    <name type="scientific">Aureobasidium namibiae CBS 147.97</name>
    <dbReference type="NCBI Taxonomy" id="1043004"/>
    <lineage>
        <taxon>Eukaryota</taxon>
        <taxon>Fungi</taxon>
        <taxon>Dikarya</taxon>
        <taxon>Ascomycota</taxon>
        <taxon>Pezizomycotina</taxon>
        <taxon>Dothideomycetes</taxon>
        <taxon>Dothideomycetidae</taxon>
        <taxon>Dothideales</taxon>
        <taxon>Saccotheciaceae</taxon>
        <taxon>Aureobasidium</taxon>
    </lineage>
</organism>
<feature type="transmembrane region" description="Helical" evidence="5">
    <location>
        <begin position="202"/>
        <end position="222"/>
    </location>
</feature>
<feature type="transmembrane region" description="Helical" evidence="5">
    <location>
        <begin position="100"/>
        <end position="124"/>
    </location>
</feature>
<comment type="subcellular location">
    <subcellularLocation>
        <location evidence="1">Membrane</location>
        <topology evidence="1">Multi-pass membrane protein</topology>
    </subcellularLocation>
</comment>
<evidence type="ECO:0000256" key="3">
    <source>
        <dbReference type="ARBA" id="ARBA00022989"/>
    </source>
</evidence>
<feature type="transmembrane region" description="Helical" evidence="5">
    <location>
        <begin position="340"/>
        <end position="357"/>
    </location>
</feature>
<reference evidence="8 9" key="1">
    <citation type="journal article" date="2014" name="BMC Genomics">
        <title>Genome sequencing of four Aureobasidium pullulans varieties: biotechnological potential, stress tolerance, and description of new species.</title>
        <authorList>
            <person name="Gostin Ar C."/>
            <person name="Ohm R.A."/>
            <person name="Kogej T."/>
            <person name="Sonjak S."/>
            <person name="Turk M."/>
            <person name="Zajc J."/>
            <person name="Zalar P."/>
            <person name="Grube M."/>
            <person name="Sun H."/>
            <person name="Han J."/>
            <person name="Sharma A."/>
            <person name="Chiniquy J."/>
            <person name="Ngan C.Y."/>
            <person name="Lipzen A."/>
            <person name="Barry K."/>
            <person name="Grigoriev I.V."/>
            <person name="Gunde-Cimerman N."/>
        </authorList>
    </citation>
    <scope>NUCLEOTIDE SEQUENCE [LARGE SCALE GENOMIC DNA]</scope>
    <source>
        <strain evidence="8 9">CBS 147.97</strain>
    </source>
</reference>
<dbReference type="Proteomes" id="UP000027730">
    <property type="component" value="Unassembled WGS sequence"/>
</dbReference>
<evidence type="ECO:0000313" key="9">
    <source>
        <dbReference type="Proteomes" id="UP000027730"/>
    </source>
</evidence>
<dbReference type="EMBL" id="KL584706">
    <property type="protein sequence ID" value="KEQ74679.1"/>
    <property type="molecule type" value="Genomic_DNA"/>
</dbReference>
<sequence length="475" mass="51249">SVFGIISVLLIGVFVSQADTTLVFATYAHITSEFIRMGKGSWIDGSWIVTSFGLATCATQPMYGRLSQIFGRKPILQTSYLLFLIGTALAGIAQNMVQMIFGRVIQGAGSAGMVSMVSILLTDLVPLHEVAAYRSYVNVFSTVGRSCGGLIGGYLTQTIGWRWAFIGQCPLLLLSIVLVWWKLEEPQQNVELKQSIWKKLKRIDFVGAFFMSVAILACITAFDLGSKKASTTMIAVLVAIGVTAGVFFVLTEKFWAKEPVFPLELLAKDAVITSYMIIFIQTGIQVSLMFLVPLYFQVTANASMGEAGAHLVPAVFGNTLGGLAVGAWIKRTGRYKPPTIFASLSAMLCFSLLLTFWRGHTSTAGSLVIFFGGCASGMANSALFVGLTAGVEKDQIAIATTGLYLSSNISVVAGVSAASAIFQSALRANLHRILQRVVDGDEIARKVLSDVAYVQTLHGPLRRLIIRAFVASFRR</sequence>
<dbReference type="InterPro" id="IPR036259">
    <property type="entry name" value="MFS_trans_sf"/>
</dbReference>
<evidence type="ECO:0000256" key="1">
    <source>
        <dbReference type="ARBA" id="ARBA00004141"/>
    </source>
</evidence>
<dbReference type="GO" id="GO:0000329">
    <property type="term" value="C:fungal-type vacuole membrane"/>
    <property type="evidence" value="ECO:0007669"/>
    <property type="project" value="TreeGrafter"/>
</dbReference>
<dbReference type="PROSITE" id="PS50850">
    <property type="entry name" value="MFS"/>
    <property type="match status" value="1"/>
</dbReference>
<keyword evidence="2 5" id="KW-0812">Transmembrane</keyword>
<feature type="chain" id="PRO_5001701700" evidence="6">
    <location>
        <begin position="19"/>
        <end position="475"/>
    </location>
</feature>
<feature type="domain" description="Major facilitator superfamily (MFS) profile" evidence="7">
    <location>
        <begin position="5"/>
        <end position="475"/>
    </location>
</feature>
<feature type="non-terminal residue" evidence="8">
    <location>
        <position position="1"/>
    </location>
</feature>
<feature type="transmembrane region" description="Helical" evidence="5">
    <location>
        <begin position="161"/>
        <end position="181"/>
    </location>
</feature>
<keyword evidence="3 5" id="KW-1133">Transmembrane helix</keyword>
<dbReference type="HOGENOM" id="CLU_000960_22_3_1"/>
<evidence type="ECO:0000256" key="6">
    <source>
        <dbReference type="SAM" id="SignalP"/>
    </source>
</evidence>
<dbReference type="GO" id="GO:0015174">
    <property type="term" value="F:basic amino acid transmembrane transporter activity"/>
    <property type="evidence" value="ECO:0007669"/>
    <property type="project" value="TreeGrafter"/>
</dbReference>